<organism evidence="1 2">
    <name type="scientific">Fusobacterium necrophorum subsp. funduliforme B35</name>
    <dbReference type="NCBI Taxonomy" id="1226633"/>
    <lineage>
        <taxon>Bacteria</taxon>
        <taxon>Fusobacteriati</taxon>
        <taxon>Fusobacteriota</taxon>
        <taxon>Fusobacteriia</taxon>
        <taxon>Fusobacteriales</taxon>
        <taxon>Fusobacteriaceae</taxon>
        <taxon>Fusobacterium</taxon>
    </lineage>
</organism>
<accession>A0A017H788</accession>
<dbReference type="OrthoDB" id="87540at2"/>
<proteinExistence type="predicted"/>
<evidence type="ECO:0000313" key="2">
    <source>
        <dbReference type="Proteomes" id="UP000031184"/>
    </source>
</evidence>
<name>A0A017H788_9FUSO</name>
<dbReference type="PATRIC" id="fig|1226633.4.peg.1660"/>
<dbReference type="RefSeq" id="WP_005952580.1">
    <property type="nucleotide sequence ID" value="NZ_AOJP01000004.1"/>
</dbReference>
<evidence type="ECO:0000313" key="1">
    <source>
        <dbReference type="EMBL" id="KID48717.1"/>
    </source>
</evidence>
<dbReference type="EMBL" id="AUZI01000021">
    <property type="protein sequence ID" value="KID48717.1"/>
    <property type="molecule type" value="Genomic_DNA"/>
</dbReference>
<protein>
    <submittedName>
        <fullName evidence="1">Uncharacterized protein</fullName>
    </submittedName>
</protein>
<dbReference type="Proteomes" id="UP000031184">
    <property type="component" value="Unassembled WGS sequence"/>
</dbReference>
<gene>
    <name evidence="1" type="ORF">C095_08240</name>
</gene>
<sequence>MPLYIKVLTDYYHFLVGDLEEARKVFLMQLLEYLLLKDEYGYDPFFEGESERVVFLLKRIQEEEVPMSFETYIKLQTWHREDAWSDGELQEYFLHQRKGKEVKIMFDFDNASSEEIEILEYLNRFLEGKGRKFQVLNIHNARYVDVSELITEIKNKGCC</sequence>
<comment type="caution">
    <text evidence="1">The sequence shown here is derived from an EMBL/GenBank/DDBJ whole genome shotgun (WGS) entry which is preliminary data.</text>
</comment>
<dbReference type="AlphaFoldDB" id="A0A017H788"/>
<dbReference type="GeneID" id="75075381"/>
<reference evidence="1 2" key="1">
    <citation type="submission" date="2013-08" db="EMBL/GenBank/DDBJ databases">
        <title>An opportunistic ruminal bacterium that causes liver abscesses in cattle.</title>
        <authorList>
            <person name="Benahmed F.H."/>
            <person name="Rasmussen M."/>
            <person name="Harbottle H."/>
            <person name="Soppet D."/>
            <person name="Nagaraja T.G."/>
            <person name="Davidson M."/>
        </authorList>
    </citation>
    <scope>NUCLEOTIDE SEQUENCE [LARGE SCALE GENOMIC DNA]</scope>
    <source>
        <strain evidence="1 2">B35</strain>
    </source>
</reference>